<sequence>MTAKSAIGPAPRRRPRAHARKTGPMKLSASLAGLLLAVSSAAALAQSAPAGQTTPPASAPAAAAPAAPAQETAPEIRVARPIEMMLTQQAASLSFDGKVLTLQGVAPTAAFAIDRPERIGGTMTTEQFVKMWNATVAMMKNDPPNVALTTLGPVPTQAIVELGAASLSGSTLSFNTVVLDGTVPPNGQLVSLTTQPTVFRPMKEVHGFLKCWWSPYWAQRVCRADW</sequence>
<dbReference type="EMBL" id="AP009384">
    <property type="protein sequence ID" value="BAF90472.1"/>
    <property type="molecule type" value="Genomic_DNA"/>
</dbReference>
<organism evidence="3 4">
    <name type="scientific">Azorhizobium caulinodans (strain ATCC 43989 / DSM 5975 / JCM 20966 / LMG 6465 / NBRC 14845 / NCIMB 13405 / ORS 571)</name>
    <dbReference type="NCBI Taxonomy" id="438753"/>
    <lineage>
        <taxon>Bacteria</taxon>
        <taxon>Pseudomonadati</taxon>
        <taxon>Pseudomonadota</taxon>
        <taxon>Alphaproteobacteria</taxon>
        <taxon>Hyphomicrobiales</taxon>
        <taxon>Xanthobacteraceae</taxon>
        <taxon>Azorhizobium</taxon>
    </lineage>
</organism>
<proteinExistence type="predicted"/>
<evidence type="ECO:0000313" key="4">
    <source>
        <dbReference type="Proteomes" id="UP000000270"/>
    </source>
</evidence>
<reference evidence="3 4" key="6">
    <citation type="journal article" date="2011" name="Appl. Environ. Microbiol.">
        <title>Involvement of the azorhizobial chromosome partition gene (parA) in the onset of bacteroid differentiation during Sesbania rostrata stem nodule development.</title>
        <authorList>
            <person name="Liu CT."/>
            <person name="Lee KB."/>
            <person name="Wang YS."/>
            <person name="Peng MH."/>
            <person name="Lee KT."/>
            <person name="Suzuki S."/>
            <person name="Suzuki T."/>
            <person name="Oyaizu H."/>
        </authorList>
    </citation>
    <scope>NUCLEOTIDE SEQUENCE [LARGE SCALE GENOMIC DNA]</scope>
    <source>
        <strain evidence="4">ATCC 43989 / DSM 5975 / JCM 20966 / LMG 6465 / NBRC 14845 / NCIMB 13405 / ORS 571</strain>
    </source>
</reference>
<gene>
    <name evidence="3" type="ordered locus">AZC_4474</name>
</gene>
<dbReference type="KEGG" id="azc:AZC_4474"/>
<evidence type="ECO:0000256" key="2">
    <source>
        <dbReference type="SAM" id="SignalP"/>
    </source>
</evidence>
<keyword evidence="4" id="KW-1185">Reference proteome</keyword>
<reference evidence="3 4" key="3">
    <citation type="journal article" date="2008" name="BMC Genomics">
        <title>The genome of the versatile nitrogen fixer Azorhizobium caulinodans ORS571.</title>
        <authorList>
            <person name="Lee KB."/>
            <person name="Backer P.D."/>
            <person name="Aono T."/>
            <person name="Liu CT."/>
            <person name="Suzuki S."/>
            <person name="Suzuki T."/>
            <person name="Kaneko T."/>
            <person name="Yamada M."/>
            <person name="Tabata S."/>
            <person name="Kupfer D.M."/>
            <person name="Najar F.Z."/>
            <person name="Wiley G.B."/>
            <person name="Roe B."/>
            <person name="Binnewies T.T."/>
            <person name="Ussery D.W."/>
            <person name="D'Haeze W."/>
            <person name="Herder J.D."/>
            <person name="Gevers D."/>
            <person name="Vereecke D."/>
            <person name="Holsters M."/>
            <person name="Oyaizu H."/>
        </authorList>
    </citation>
    <scope>NUCLEOTIDE SEQUENCE [LARGE SCALE GENOMIC DNA]</scope>
    <source>
        <strain evidence="4">ATCC 43989 / DSM 5975 / JCM 20966 / LMG 6465 / NBRC 14845 / NCIMB 13405 / ORS 571</strain>
    </source>
</reference>
<keyword evidence="2" id="KW-0732">Signal</keyword>
<name>A8HYL3_AZOC5</name>
<dbReference type="STRING" id="438753.AZC_4474"/>
<reference evidence="4" key="2">
    <citation type="submission" date="2007-04" db="EMBL/GenBank/DDBJ databases">
        <title>Complete genome sequence of the nitrogen-fixing bacterium Azorhizobium caulinodans ORS571.</title>
        <authorList>
            <person name="Lee K.B."/>
            <person name="Backer P.D."/>
            <person name="Aono T."/>
            <person name="Liu C.T."/>
            <person name="Suzuki S."/>
            <person name="Suzuki T."/>
            <person name="Kaneko T."/>
            <person name="Yamada M."/>
            <person name="Tabata S."/>
            <person name="Kupfer D.M."/>
            <person name="Najar F.Z."/>
            <person name="Wiley G.B."/>
            <person name="Roe B."/>
            <person name="Binnewies T."/>
            <person name="Ussery D."/>
            <person name="Vereecke D."/>
            <person name="Gevers D."/>
            <person name="Holsters M."/>
            <person name="Oyaizu H."/>
        </authorList>
    </citation>
    <scope>NUCLEOTIDE SEQUENCE [LARGE SCALE GENOMIC DNA]</scope>
    <source>
        <strain evidence="4">ATCC 43989 / DSM 5975 / JCM 20966 / LMG 6465 / NBRC 14845 / NCIMB 13405 / ORS 571</strain>
    </source>
</reference>
<dbReference type="HOGENOM" id="CLU_1222729_0_0_5"/>
<evidence type="ECO:0000256" key="1">
    <source>
        <dbReference type="SAM" id="MobiDB-lite"/>
    </source>
</evidence>
<feature type="signal peptide" evidence="2">
    <location>
        <begin position="1"/>
        <end position="45"/>
    </location>
</feature>
<dbReference type="AlphaFoldDB" id="A8HYL3"/>
<reference evidence="3 4" key="5">
    <citation type="journal article" date="2010" name="Appl. Environ. Microbiol.">
        <title>phrR-like gene praR of Azorhizobium caulinodans ORS571 is essential for symbiosis with Sesbania rostrata and is involved in expression of reb genes.</title>
        <authorList>
            <person name="Akiba N."/>
            <person name="Aono T."/>
            <person name="Toyazaki H."/>
            <person name="Sato S."/>
            <person name="Oyaizu H."/>
        </authorList>
    </citation>
    <scope>NUCLEOTIDE SEQUENCE [LARGE SCALE GENOMIC DNA]</scope>
    <source>
        <strain evidence="4">ATCC 43989 / DSM 5975 / JCM 20966 / LMG 6465 / NBRC 14845 / NCIMB 13405 / ORS 571</strain>
    </source>
</reference>
<feature type="chain" id="PRO_5002723993" evidence="2">
    <location>
        <begin position="46"/>
        <end position="226"/>
    </location>
</feature>
<evidence type="ECO:0000313" key="3">
    <source>
        <dbReference type="EMBL" id="BAF90472.1"/>
    </source>
</evidence>
<feature type="region of interest" description="Disordered" evidence="1">
    <location>
        <begin position="49"/>
        <end position="72"/>
    </location>
</feature>
<protein>
    <submittedName>
        <fullName evidence="3">Uncharacterized protein</fullName>
    </submittedName>
</protein>
<reference evidence="3 4" key="4">
    <citation type="journal article" date="2009" name="Appl. Environ. Microbiol.">
        <title>Comparative genome-wide transcriptional profiling of Azorhizobium caulinodans ORS571 grown under free-living and symbiotic conditions.</title>
        <authorList>
            <person name="Tsukada S."/>
            <person name="Aono T."/>
            <person name="Akiba N."/>
            <person name="Lee KB."/>
            <person name="Liu CT."/>
            <person name="Toyazaki H."/>
            <person name="Oyaizu H."/>
        </authorList>
    </citation>
    <scope>NUCLEOTIDE SEQUENCE [LARGE SCALE GENOMIC DNA]</scope>
    <source>
        <strain evidence="4">ATCC 43989 / DSM 5975 / JCM 20966 / LMG 6465 / NBRC 14845 / NCIMB 13405 / ORS 571</strain>
    </source>
</reference>
<feature type="region of interest" description="Disordered" evidence="1">
    <location>
        <begin position="1"/>
        <end position="24"/>
    </location>
</feature>
<accession>A8HYL3</accession>
<dbReference type="Proteomes" id="UP000000270">
    <property type="component" value="Chromosome"/>
</dbReference>
<reference evidence="3 4" key="1">
    <citation type="journal article" date="2007" name="Appl. Environ. Microbiol.">
        <title>Rhizobial factors required for stem nodule maturation and maintenance in Sesbania rostrata-Azorhizobium caulinodans ORS571 symbiosis.</title>
        <authorList>
            <person name="Suzuki S."/>
            <person name="Aono T."/>
            <person name="Lee KB."/>
            <person name="Suzuki T."/>
            <person name="Liu CT."/>
            <person name="Miwa H."/>
            <person name="Wakao S."/>
            <person name="Iki T."/>
            <person name="Oyaizu H."/>
        </authorList>
    </citation>
    <scope>NUCLEOTIDE SEQUENCE [LARGE SCALE GENOMIC DNA]</scope>
    <source>
        <strain evidence="4">ATCC 43989 / DSM 5975 / JCM 20966 / LMG 6465 / NBRC 14845 / NCIMB 13405 / ORS 571</strain>
    </source>
</reference>
<feature type="compositionally biased region" description="Basic residues" evidence="1">
    <location>
        <begin position="11"/>
        <end position="23"/>
    </location>
</feature>